<evidence type="ECO:0000313" key="3">
    <source>
        <dbReference type="EnsemblPlants" id="LPERR01G34240.1"/>
    </source>
</evidence>
<feature type="region of interest" description="Disordered" evidence="1">
    <location>
        <begin position="1"/>
        <end position="26"/>
    </location>
</feature>
<name>A0A0D9V8Q6_9ORYZ</name>
<organism evidence="3 4">
    <name type="scientific">Leersia perrieri</name>
    <dbReference type="NCBI Taxonomy" id="77586"/>
    <lineage>
        <taxon>Eukaryota</taxon>
        <taxon>Viridiplantae</taxon>
        <taxon>Streptophyta</taxon>
        <taxon>Embryophyta</taxon>
        <taxon>Tracheophyta</taxon>
        <taxon>Spermatophyta</taxon>
        <taxon>Magnoliopsida</taxon>
        <taxon>Liliopsida</taxon>
        <taxon>Poales</taxon>
        <taxon>Poaceae</taxon>
        <taxon>BOP clade</taxon>
        <taxon>Oryzoideae</taxon>
        <taxon>Oryzeae</taxon>
        <taxon>Oryzinae</taxon>
        <taxon>Leersia</taxon>
    </lineage>
</organism>
<dbReference type="InterPro" id="IPR005174">
    <property type="entry name" value="KIB1-4_b-propeller"/>
</dbReference>
<proteinExistence type="predicted"/>
<dbReference type="Gramene" id="LPERR01G34240.1">
    <property type="protein sequence ID" value="LPERR01G34240.1"/>
    <property type="gene ID" value="LPERR01G34240"/>
</dbReference>
<dbReference type="PANTHER" id="PTHR33127:SF50">
    <property type="entry name" value="OS01G0885800 PROTEIN"/>
    <property type="match status" value="1"/>
</dbReference>
<reference evidence="3 4" key="1">
    <citation type="submission" date="2012-08" db="EMBL/GenBank/DDBJ databases">
        <title>Oryza genome evolution.</title>
        <authorList>
            <person name="Wing R.A."/>
        </authorList>
    </citation>
    <scope>NUCLEOTIDE SEQUENCE</scope>
</reference>
<accession>A0A0D9V8Q6</accession>
<dbReference type="HOGENOM" id="CLU_032864_0_0_1"/>
<reference evidence="3" key="3">
    <citation type="submission" date="2015-04" db="UniProtKB">
        <authorList>
            <consortium name="EnsemblPlants"/>
        </authorList>
    </citation>
    <scope>IDENTIFICATION</scope>
</reference>
<dbReference type="AlphaFoldDB" id="A0A0D9V8Q6"/>
<feature type="domain" description="KIB1-4 beta-propeller" evidence="2">
    <location>
        <begin position="72"/>
        <end position="202"/>
    </location>
</feature>
<dbReference type="EnsemblPlants" id="LPERR01G34240.1">
    <property type="protein sequence ID" value="LPERR01G34240.1"/>
    <property type="gene ID" value="LPERR01G34240"/>
</dbReference>
<dbReference type="Proteomes" id="UP000032180">
    <property type="component" value="Chromosome 1"/>
</dbReference>
<dbReference type="PANTHER" id="PTHR33127">
    <property type="entry name" value="TRANSMEMBRANE PROTEIN"/>
    <property type="match status" value="1"/>
</dbReference>
<evidence type="ECO:0000256" key="1">
    <source>
        <dbReference type="SAM" id="MobiDB-lite"/>
    </source>
</evidence>
<sequence>MDEDGKSRSTSTHAGDDDEHPPSSPFGPLPVLVYDHGFDPANNQQTMVRLATAAAGHTALNLETRVVPNLTNNNYHYVTPHGWVFIREAGTLPLLTRLWNPTSAGQPLPVNCKCYLSHEPTAASFIVLLLVVSEPRLIYCHVGAGDGNQWTSHEYDIGNVGLPPEYAPPRRRSIGETAAVDGKFYFSETGKLGILEFSEKGNRVYFMENVLSEPDGGSLCIYDLGDEKMEAMRPCPGVSELMCNPFWVMPTGT</sequence>
<keyword evidence="4" id="KW-1185">Reference proteome</keyword>
<protein>
    <recommendedName>
        <fullName evidence="2">KIB1-4 beta-propeller domain-containing protein</fullName>
    </recommendedName>
</protein>
<dbReference type="eggNOG" id="ENOG502R3ZC">
    <property type="taxonomic scope" value="Eukaryota"/>
</dbReference>
<evidence type="ECO:0000259" key="2">
    <source>
        <dbReference type="Pfam" id="PF03478"/>
    </source>
</evidence>
<dbReference type="Pfam" id="PF03478">
    <property type="entry name" value="Beta-prop_KIB1-4"/>
    <property type="match status" value="1"/>
</dbReference>
<reference evidence="4" key="2">
    <citation type="submission" date="2013-12" db="EMBL/GenBank/DDBJ databases">
        <authorList>
            <person name="Yu Y."/>
            <person name="Lee S."/>
            <person name="de Baynast K."/>
            <person name="Wissotski M."/>
            <person name="Liu L."/>
            <person name="Talag J."/>
            <person name="Goicoechea J."/>
            <person name="Angelova A."/>
            <person name="Jetty R."/>
            <person name="Kudrna D."/>
            <person name="Golser W."/>
            <person name="Rivera L."/>
            <person name="Zhang J."/>
            <person name="Wing R."/>
        </authorList>
    </citation>
    <scope>NUCLEOTIDE SEQUENCE</scope>
</reference>
<evidence type="ECO:0000313" key="4">
    <source>
        <dbReference type="Proteomes" id="UP000032180"/>
    </source>
</evidence>